<keyword evidence="1" id="KW-1133">Transmembrane helix</keyword>
<feature type="transmembrane region" description="Helical" evidence="1">
    <location>
        <begin position="12"/>
        <end position="38"/>
    </location>
</feature>
<dbReference type="Pfam" id="PF07963">
    <property type="entry name" value="N_methyl"/>
    <property type="match status" value="1"/>
</dbReference>
<dbReference type="Proteomes" id="UP000587991">
    <property type="component" value="Unassembled WGS sequence"/>
</dbReference>
<keyword evidence="3" id="KW-1185">Reference proteome</keyword>
<protein>
    <submittedName>
        <fullName evidence="2">Prepilin-type N-terminal cleavage/methylation domain-containing protein</fullName>
    </submittedName>
</protein>
<evidence type="ECO:0000313" key="3">
    <source>
        <dbReference type="Proteomes" id="UP000587991"/>
    </source>
</evidence>
<dbReference type="NCBIfam" id="TIGR02532">
    <property type="entry name" value="IV_pilin_GFxxxE"/>
    <property type="match status" value="1"/>
</dbReference>
<accession>A0A847RYB1</accession>
<dbReference type="RefSeq" id="WP_168876933.1">
    <property type="nucleotide sequence ID" value="NZ_JABAIM010000001.1"/>
</dbReference>
<dbReference type="InterPro" id="IPR012902">
    <property type="entry name" value="N_methyl_site"/>
</dbReference>
<reference evidence="2 3" key="1">
    <citation type="submission" date="2020-04" db="EMBL/GenBank/DDBJ databases">
        <title>Draft genome of Leeia sp. IMCC25680.</title>
        <authorList>
            <person name="Song J."/>
            <person name="Cho J.-C."/>
        </authorList>
    </citation>
    <scope>NUCLEOTIDE SEQUENCE [LARGE SCALE GENOMIC DNA]</scope>
    <source>
        <strain evidence="2 3">IMCC25680</strain>
    </source>
</reference>
<keyword evidence="1" id="KW-0812">Transmembrane</keyword>
<gene>
    <name evidence="2" type="ORF">HF682_06010</name>
</gene>
<dbReference type="GO" id="GO:0043683">
    <property type="term" value="P:type IV pilus assembly"/>
    <property type="evidence" value="ECO:0007669"/>
    <property type="project" value="InterPro"/>
</dbReference>
<name>A0A847RYB1_9NEIS</name>
<dbReference type="AlphaFoldDB" id="A0A847RYB1"/>
<dbReference type="EMBL" id="JABAIM010000001">
    <property type="protein sequence ID" value="NLR74711.1"/>
    <property type="molecule type" value="Genomic_DNA"/>
</dbReference>
<evidence type="ECO:0000256" key="1">
    <source>
        <dbReference type="SAM" id="Phobius"/>
    </source>
</evidence>
<dbReference type="Pfam" id="PF16074">
    <property type="entry name" value="PilW"/>
    <property type="match status" value="1"/>
</dbReference>
<proteinExistence type="predicted"/>
<evidence type="ECO:0000313" key="2">
    <source>
        <dbReference type="EMBL" id="NLR74711.1"/>
    </source>
</evidence>
<organism evidence="2 3">
    <name type="scientific">Leeia aquatica</name>
    <dbReference type="NCBI Taxonomy" id="2725557"/>
    <lineage>
        <taxon>Bacteria</taxon>
        <taxon>Pseudomonadati</taxon>
        <taxon>Pseudomonadota</taxon>
        <taxon>Betaproteobacteria</taxon>
        <taxon>Neisseriales</taxon>
        <taxon>Leeiaceae</taxon>
        <taxon>Leeia</taxon>
    </lineage>
</organism>
<keyword evidence="1" id="KW-0472">Membrane</keyword>
<dbReference type="InterPro" id="IPR032092">
    <property type="entry name" value="PilW"/>
</dbReference>
<comment type="caution">
    <text evidence="2">The sequence shown here is derived from an EMBL/GenBank/DDBJ whole genome shotgun (WGS) entry which is preliminary data.</text>
</comment>
<sequence>MRGADMKQRAQQFGFSLVELMVSLTLGSLVILALGQIYSSTSASRRVQEMQSRLAEDGRFVMGISSRLLLQAGYKQNPGYGSAPFQSVSGAVSTASSVAIVFDADGINQVGCNGVAVASEVNLRVTIFQSGSGLDCRFTNASGSTITNWVVAAASGTSRGVEVVDFNLQYGIDDNVSTVASAYQCAPSRDCIPDRYTSTPGTGARIVAVRVCAVLRSEQSAMAVSRPAAFTNCTGANIAASTTDRKVYRIFRTTVAMRNRS</sequence>